<keyword evidence="3" id="KW-0732">Signal</keyword>
<dbReference type="Proteomes" id="UP000252345">
    <property type="component" value="Unassembled WGS sequence"/>
</dbReference>
<feature type="signal peptide" evidence="3">
    <location>
        <begin position="1"/>
        <end position="24"/>
    </location>
</feature>
<keyword evidence="2" id="KW-0472">Membrane</keyword>
<keyword evidence="2" id="KW-1133">Transmembrane helix</keyword>
<reference evidence="4 5" key="1">
    <citation type="submission" date="2017-10" db="EMBL/GenBank/DDBJ databases">
        <title>Bifidobacterium xylocopum sp. nov. and Bifidobacterium aemilianum sp. nov., from the carpenter bee (Xylocopa violacea) digestive tract.</title>
        <authorList>
            <person name="Alberoni D."/>
            <person name="Baffoni L."/>
            <person name="Di Gioia D."/>
            <person name="Gaggia F."/>
            <person name="Biavati B."/>
        </authorList>
    </citation>
    <scope>NUCLEOTIDE SEQUENCE [LARGE SCALE GENOMIC DNA]</scope>
    <source>
        <strain evidence="4 5">XV2</strain>
    </source>
</reference>
<evidence type="ECO:0000313" key="5">
    <source>
        <dbReference type="Proteomes" id="UP000252345"/>
    </source>
</evidence>
<feature type="chain" id="PRO_5016768126" description="Bacterial Ig domain-containing protein" evidence="3">
    <location>
        <begin position="25"/>
        <end position="874"/>
    </location>
</feature>
<feature type="region of interest" description="Disordered" evidence="1">
    <location>
        <begin position="633"/>
        <end position="681"/>
    </location>
</feature>
<evidence type="ECO:0000313" key="4">
    <source>
        <dbReference type="EMBL" id="RBP99235.1"/>
    </source>
</evidence>
<keyword evidence="2" id="KW-0812">Transmembrane</keyword>
<feature type="region of interest" description="Disordered" evidence="1">
    <location>
        <begin position="750"/>
        <end position="777"/>
    </location>
</feature>
<keyword evidence="5" id="KW-1185">Reference proteome</keyword>
<evidence type="ECO:0000256" key="3">
    <source>
        <dbReference type="SAM" id="SignalP"/>
    </source>
</evidence>
<feature type="transmembrane region" description="Helical" evidence="2">
    <location>
        <begin position="848"/>
        <end position="867"/>
    </location>
</feature>
<dbReference type="Gene3D" id="2.60.40.10">
    <property type="entry name" value="Immunoglobulins"/>
    <property type="match status" value="1"/>
</dbReference>
<protein>
    <recommendedName>
        <fullName evidence="6">Bacterial Ig domain-containing protein</fullName>
    </recommendedName>
</protein>
<dbReference type="InterPro" id="IPR013783">
    <property type="entry name" value="Ig-like_fold"/>
</dbReference>
<proteinExistence type="predicted"/>
<evidence type="ECO:0008006" key="6">
    <source>
        <dbReference type="Google" id="ProtNLM"/>
    </source>
</evidence>
<feature type="compositionally biased region" description="Polar residues" evidence="1">
    <location>
        <begin position="650"/>
        <end position="659"/>
    </location>
</feature>
<name>A0A366KBW8_9BIFI</name>
<organism evidence="4 5">
    <name type="scientific">Bifidobacterium xylocopae</name>
    <dbReference type="NCBI Taxonomy" id="2493119"/>
    <lineage>
        <taxon>Bacteria</taxon>
        <taxon>Bacillati</taxon>
        <taxon>Actinomycetota</taxon>
        <taxon>Actinomycetes</taxon>
        <taxon>Bifidobacteriales</taxon>
        <taxon>Bifidobacteriaceae</taxon>
        <taxon>Bifidobacterium</taxon>
    </lineage>
</organism>
<dbReference type="AlphaFoldDB" id="A0A366KBW8"/>
<accession>A0A366KBW8</accession>
<evidence type="ECO:0000256" key="1">
    <source>
        <dbReference type="SAM" id="MobiDB-lite"/>
    </source>
</evidence>
<dbReference type="GO" id="GO:0005975">
    <property type="term" value="P:carbohydrate metabolic process"/>
    <property type="evidence" value="ECO:0007669"/>
    <property type="project" value="UniProtKB-ARBA"/>
</dbReference>
<comment type="caution">
    <text evidence="4">The sequence shown here is derived from an EMBL/GenBank/DDBJ whole genome shotgun (WGS) entry which is preliminary data.</text>
</comment>
<dbReference type="EMBL" id="PDCH01000008">
    <property type="protein sequence ID" value="RBP99235.1"/>
    <property type="molecule type" value="Genomic_DNA"/>
</dbReference>
<evidence type="ECO:0000256" key="2">
    <source>
        <dbReference type="SAM" id="Phobius"/>
    </source>
</evidence>
<sequence>MCLAALLTIVAVFGVLRPAATASADLSAEGGMDARKPDRKPQLYQMLAYNDRIDTQNDELRMDFILRVAHGLVNPECVPEGAISVSGADKCGLNILYSYYGVGKRVTQYNHLHYLNTLGENGAGASRWASNVDGFYTIHTVINSGAYDYLNISMECDIDYPNDASPGSYDPGATDFVDTERVGGARINQYVYATVGDDGKPWANTDSISFDAAASLDPERSTNIAADHPAYVYTPYCSPGSAYPACNGPMSFIGWDANPALWSGGQANWGLVTDHGFAGRPERAGVAPSKSFFVYWYNPDQDTGKRCSRNTSFYYQWLGTKAGKWVPVSSLTPQVQRVDGQKRVVAAVPPPDANASSSFNEPVRSDKKNYLLAPGPGAGKPSAQHADGSIDFKLAKEADGLDGYFKLVTWPITTNPDGSITGCDAEPMKDFYNPDAGISADMDQHTIAERISMGWTVDTAYYRYDVARPDRPVISSPKDGSYAGSLTPLISGSGEPGDLLSLYAQDPAKPIKPDAPDDPDTKGVLIGRTTVAEDGTWAIRDPNTASPANTESGTRRYHAWQTETSSGYDLTSEFSNTVTVHFMADKDPAPKVTSVAVPHTVNGVLPDGSKLTLAGTAAPIHDGDALKVYALPDPDGAGRTGAAEGKESTEAPQTRTSAVSHARKAPTLQTPSGGPEAGPMPDTAVVARIESIPAGDQQWELEAEPKYFLDRQPADGKGETFRFVAVLVNRAGAESASRDFAMRVDMDPPDPGVSASDLGQVSGKAVGGRSHSPEPGARISVTWPDGGHASTVADGQGAWSISTPAGMRKGEVTVRAEDAADNQSAPRIVQLTEPANVGSLPLAGGHGWMVYAGLAVGFLGAVVVRRLREQAGSR</sequence>
<gene>
    <name evidence="4" type="ORF">CRD59_04985</name>
</gene>